<comment type="caution">
    <text evidence="6">The sequence shown here is derived from an EMBL/GenBank/DDBJ whole genome shotgun (WGS) entry which is preliminary data.</text>
</comment>
<dbReference type="FunFam" id="3.40.50.2000:FF:000056">
    <property type="entry name" value="Glycosyltransferase"/>
    <property type="match status" value="1"/>
</dbReference>
<protein>
    <recommendedName>
        <fullName evidence="5">Glycosyltransferase</fullName>
        <ecNumber evidence="5">2.4.1.-</ecNumber>
    </recommendedName>
</protein>
<dbReference type="FunFam" id="3.40.50.2000:FF:000054">
    <property type="entry name" value="Glycosyltransferase"/>
    <property type="match status" value="1"/>
</dbReference>
<comment type="similarity">
    <text evidence="1 4">Belongs to the UDP-glycosyltransferase family.</text>
</comment>
<gene>
    <name evidence="6" type="ORF">RGQ29_023916</name>
</gene>
<dbReference type="PANTHER" id="PTHR48046">
    <property type="entry name" value="UDP-GLYCOSYLTRANSFERASE 72E1"/>
    <property type="match status" value="1"/>
</dbReference>
<organism evidence="6 7">
    <name type="scientific">Quercus rubra</name>
    <name type="common">Northern red oak</name>
    <name type="synonym">Quercus borealis</name>
    <dbReference type="NCBI Taxonomy" id="3512"/>
    <lineage>
        <taxon>Eukaryota</taxon>
        <taxon>Viridiplantae</taxon>
        <taxon>Streptophyta</taxon>
        <taxon>Embryophyta</taxon>
        <taxon>Tracheophyta</taxon>
        <taxon>Spermatophyta</taxon>
        <taxon>Magnoliopsida</taxon>
        <taxon>eudicotyledons</taxon>
        <taxon>Gunneridae</taxon>
        <taxon>Pentapetalae</taxon>
        <taxon>rosids</taxon>
        <taxon>fabids</taxon>
        <taxon>Fagales</taxon>
        <taxon>Fagaceae</taxon>
        <taxon>Quercus</taxon>
    </lineage>
</organism>
<evidence type="ECO:0000256" key="3">
    <source>
        <dbReference type="ARBA" id="ARBA00022679"/>
    </source>
</evidence>
<evidence type="ECO:0000313" key="6">
    <source>
        <dbReference type="EMBL" id="KAK4586974.1"/>
    </source>
</evidence>
<evidence type="ECO:0000256" key="4">
    <source>
        <dbReference type="RuleBase" id="RU003718"/>
    </source>
</evidence>
<dbReference type="CDD" id="cd03784">
    <property type="entry name" value="GT1_Gtf-like"/>
    <property type="match status" value="1"/>
</dbReference>
<evidence type="ECO:0000256" key="5">
    <source>
        <dbReference type="RuleBase" id="RU362057"/>
    </source>
</evidence>
<dbReference type="Gene3D" id="3.40.50.2000">
    <property type="entry name" value="Glycogen Phosphorylase B"/>
    <property type="match status" value="2"/>
</dbReference>
<dbReference type="InterPro" id="IPR035595">
    <property type="entry name" value="UDP_glycos_trans_CS"/>
</dbReference>
<dbReference type="GO" id="GO:0008194">
    <property type="term" value="F:UDP-glycosyltransferase activity"/>
    <property type="evidence" value="ECO:0007669"/>
    <property type="project" value="InterPro"/>
</dbReference>
<dbReference type="EMBL" id="JAXUIC010000006">
    <property type="protein sequence ID" value="KAK4586974.1"/>
    <property type="molecule type" value="Genomic_DNA"/>
</dbReference>
<evidence type="ECO:0000256" key="2">
    <source>
        <dbReference type="ARBA" id="ARBA00022676"/>
    </source>
</evidence>
<accession>A0AAN7IRN8</accession>
<keyword evidence="2 4" id="KW-0328">Glycosyltransferase</keyword>
<dbReference type="SUPFAM" id="SSF53756">
    <property type="entry name" value="UDP-Glycosyltransferase/glycogen phosphorylase"/>
    <property type="match status" value="1"/>
</dbReference>
<dbReference type="AlphaFoldDB" id="A0AAN7IRN8"/>
<keyword evidence="7" id="KW-1185">Reference proteome</keyword>
<dbReference type="EC" id="2.4.1.-" evidence="5"/>
<evidence type="ECO:0000256" key="1">
    <source>
        <dbReference type="ARBA" id="ARBA00009995"/>
    </source>
</evidence>
<evidence type="ECO:0000313" key="7">
    <source>
        <dbReference type="Proteomes" id="UP001324115"/>
    </source>
</evidence>
<dbReference type="PANTHER" id="PTHR48046:SF1">
    <property type="entry name" value="GLYCOSYLTRANSFERASE-RELATED"/>
    <property type="match status" value="1"/>
</dbReference>
<sequence length="490" mass="54805">METSKPHVALLPLPGMGHMIPYLGLGKLFATHHNFKVTIFLVSIDHSSQTESKTIISEMSNELCNIVQLPPVDITSLVDPNTTIGVRLPVTMREIVPAFRSSIATLKPCPTVLVTDIFGTDAFSVAEEFNMLKYVFFPSHAWFLALTIYTPILDEEVKGEYVHQKEPLKIPGCASVRVEDLFDPLLDRTNQQYDEYVRAGIGIRMSDRVLVNSWEELQPKTFEALRDDKLLACVLKRPVYPVGPIVTQSANSSKGDLLFEWLNKQPNQSVVYVSFGSGATLSHEQMIELAWGLEMSKQRFVWVVRAPTEESGDKAYLNGRSGDKSHDLFGYLPKGFMSRIQNVGFVISDWVSQVDILSHPSIGAFISHCGWNSTLESILNGVPIIAFPLFAEQKMNATMLTEEFGMAVRLEVFSSKKVVGREEIQKKVRKIMVDKEGHGIKDRVNELKYSAEKAFCKGGSSYEALSELAKSCEASMQLQNKKAPLPRTHE</sequence>
<reference evidence="6 7" key="1">
    <citation type="journal article" date="2023" name="G3 (Bethesda)">
        <title>A haplotype-resolved chromosome-scale genome for Quercus rubra L. provides insights into the genetics of adaptive traits for red oak species.</title>
        <authorList>
            <person name="Kapoor B."/>
            <person name="Jenkins J."/>
            <person name="Schmutz J."/>
            <person name="Zhebentyayeva T."/>
            <person name="Kuelheim C."/>
            <person name="Coggeshall M."/>
            <person name="Heim C."/>
            <person name="Lasky J.R."/>
            <person name="Leites L."/>
            <person name="Islam-Faridi N."/>
            <person name="Romero-Severson J."/>
            <person name="DeLeo V.L."/>
            <person name="Lucas S.M."/>
            <person name="Lazic D."/>
            <person name="Gailing O."/>
            <person name="Carlson J."/>
            <person name="Staton M."/>
        </authorList>
    </citation>
    <scope>NUCLEOTIDE SEQUENCE [LARGE SCALE GENOMIC DNA]</scope>
    <source>
        <strain evidence="6">Pseudo-F2</strain>
    </source>
</reference>
<dbReference type="Pfam" id="PF00201">
    <property type="entry name" value="UDPGT"/>
    <property type="match status" value="1"/>
</dbReference>
<keyword evidence="3 4" id="KW-0808">Transferase</keyword>
<dbReference type="InterPro" id="IPR002213">
    <property type="entry name" value="UDP_glucos_trans"/>
</dbReference>
<name>A0AAN7IRN8_QUERU</name>
<dbReference type="PROSITE" id="PS00375">
    <property type="entry name" value="UDPGT"/>
    <property type="match status" value="1"/>
</dbReference>
<dbReference type="Proteomes" id="UP001324115">
    <property type="component" value="Unassembled WGS sequence"/>
</dbReference>
<proteinExistence type="inferred from homology"/>